<protein>
    <submittedName>
        <fullName evidence="1">Class I lanthipeptide</fullName>
    </submittedName>
</protein>
<dbReference type="EMBL" id="JADIMV010000097">
    <property type="protein sequence ID" value="MBO8440102.1"/>
    <property type="molecule type" value="Genomic_DNA"/>
</dbReference>
<name>A0A940IF11_9BACT</name>
<comment type="caution">
    <text evidence="1">The sequence shown here is derived from an EMBL/GenBank/DDBJ whole genome shotgun (WGS) entry which is preliminary data.</text>
</comment>
<reference evidence="1" key="1">
    <citation type="submission" date="2020-10" db="EMBL/GenBank/DDBJ databases">
        <authorList>
            <person name="Gilroy R."/>
        </authorList>
    </citation>
    <scope>NUCLEOTIDE SEQUENCE</scope>
    <source>
        <strain evidence="1">3924</strain>
    </source>
</reference>
<reference evidence="1" key="2">
    <citation type="journal article" date="2021" name="PeerJ">
        <title>Extensive microbial diversity within the chicken gut microbiome revealed by metagenomics and culture.</title>
        <authorList>
            <person name="Gilroy R."/>
            <person name="Ravi A."/>
            <person name="Getino M."/>
            <person name="Pursley I."/>
            <person name="Horton D.L."/>
            <person name="Alikhan N.F."/>
            <person name="Baker D."/>
            <person name="Gharbi K."/>
            <person name="Hall N."/>
            <person name="Watson M."/>
            <person name="Adriaenssens E.M."/>
            <person name="Foster-Nyarko E."/>
            <person name="Jarju S."/>
            <person name="Secka A."/>
            <person name="Antonio M."/>
            <person name="Oren A."/>
            <person name="Chaudhuri R.R."/>
            <person name="La Ragione R."/>
            <person name="Hildebrand F."/>
            <person name="Pallen M.J."/>
        </authorList>
    </citation>
    <scope>NUCLEOTIDE SEQUENCE</scope>
    <source>
        <strain evidence="1">3924</strain>
    </source>
</reference>
<accession>A0A940IF11</accession>
<organism evidence="1 2">
    <name type="scientific">Candidatus Aphodosoma intestinipullorum</name>
    <dbReference type="NCBI Taxonomy" id="2840674"/>
    <lineage>
        <taxon>Bacteria</taxon>
        <taxon>Pseudomonadati</taxon>
        <taxon>Bacteroidota</taxon>
        <taxon>Bacteroidia</taxon>
        <taxon>Bacteroidales</taxon>
        <taxon>Candidatus Aphodosoma</taxon>
    </lineage>
</organism>
<evidence type="ECO:0000313" key="1">
    <source>
        <dbReference type="EMBL" id="MBO8440102.1"/>
    </source>
</evidence>
<dbReference type="InterPro" id="IPR058238">
    <property type="entry name" value="Lant_leader_dom"/>
</dbReference>
<gene>
    <name evidence="1" type="ORF">IAC51_05565</name>
</gene>
<dbReference type="NCBIfam" id="NF038153">
    <property type="entry name" value="lant_leader_L1a"/>
    <property type="match status" value="1"/>
</dbReference>
<dbReference type="Proteomes" id="UP000712007">
    <property type="component" value="Unassembled WGS sequence"/>
</dbReference>
<dbReference type="AlphaFoldDB" id="A0A940IF11"/>
<sequence length="96" mass="10127">MKKIILKKRTVANLSSAQMSEVQGASYAETDCMGSFGCTDICVSNNGCPTQNGCTIQPMTDPCFTGRICDGPANTLDECTTACPINTDECITSAKC</sequence>
<evidence type="ECO:0000313" key="2">
    <source>
        <dbReference type="Proteomes" id="UP000712007"/>
    </source>
</evidence>
<proteinExistence type="predicted"/>